<feature type="domain" description="N-acetyltransferase" evidence="1">
    <location>
        <begin position="3"/>
        <end position="141"/>
    </location>
</feature>
<dbReference type="InterPro" id="IPR016181">
    <property type="entry name" value="Acyl_CoA_acyltransferase"/>
</dbReference>
<reference evidence="2" key="1">
    <citation type="submission" date="2006-08" db="EMBL/GenBank/DDBJ databases">
        <title>Complete sequence of Chromosome1 of Shewanella sp. MR-7.</title>
        <authorList>
            <consortium name="US DOE Joint Genome Institute"/>
            <person name="Copeland A."/>
            <person name="Lucas S."/>
            <person name="Lapidus A."/>
            <person name="Barry K."/>
            <person name="Detter J.C."/>
            <person name="Glavina del Rio T."/>
            <person name="Hammon N."/>
            <person name="Israni S."/>
            <person name="Dalin E."/>
            <person name="Tice H."/>
            <person name="Pitluck S."/>
            <person name="Kiss H."/>
            <person name="Brettin T."/>
            <person name="Bruce D."/>
            <person name="Han C."/>
            <person name="Tapia R."/>
            <person name="Gilna P."/>
            <person name="Schmutz J."/>
            <person name="Larimer F."/>
            <person name="Land M."/>
            <person name="Hauser L."/>
            <person name="Kyrpides N."/>
            <person name="Mikhailova N."/>
            <person name="Nealson K."/>
            <person name="Konstantinidis K."/>
            <person name="Klappenbach J."/>
            <person name="Tiedje J."/>
            <person name="Richardson P."/>
        </authorList>
    </citation>
    <scope>NUCLEOTIDE SEQUENCE</scope>
    <source>
        <strain evidence="2">MR-7</strain>
    </source>
</reference>
<proteinExistence type="predicted"/>
<dbReference type="GO" id="GO:0016747">
    <property type="term" value="F:acyltransferase activity, transferring groups other than amino-acyl groups"/>
    <property type="evidence" value="ECO:0007669"/>
    <property type="project" value="InterPro"/>
</dbReference>
<name>Q0HXH4_SHESR</name>
<sequence length="141" mass="15908">MLMKFQVINEQEPTIFNALIEGVREHIHEQIGNEAAQPLMLTARDESDQLIGGISGRTIYRNFLIDVVWVTKKHRGAGLGRELMLMAELEAKNRGCLIAQLDTLSIQAPIFYQKIGFELAGVIPEFSGSPARYFLMKKFNV</sequence>
<dbReference type="Gene3D" id="3.40.630.30">
    <property type="match status" value="1"/>
</dbReference>
<dbReference type="EMBL" id="CP000444">
    <property type="protein sequence ID" value="ABI42181.1"/>
    <property type="molecule type" value="Genomic_DNA"/>
</dbReference>
<keyword evidence="2" id="KW-0808">Transferase</keyword>
<dbReference type="PROSITE" id="PS51186">
    <property type="entry name" value="GNAT"/>
    <property type="match status" value="1"/>
</dbReference>
<dbReference type="Pfam" id="PF13508">
    <property type="entry name" value="Acetyltransf_7"/>
    <property type="match status" value="1"/>
</dbReference>
<evidence type="ECO:0000259" key="1">
    <source>
        <dbReference type="PROSITE" id="PS51186"/>
    </source>
</evidence>
<organism evidence="2">
    <name type="scientific">Shewanella sp. (strain MR-7)</name>
    <dbReference type="NCBI Taxonomy" id="60481"/>
    <lineage>
        <taxon>Bacteria</taxon>
        <taxon>Pseudomonadati</taxon>
        <taxon>Pseudomonadota</taxon>
        <taxon>Gammaproteobacteria</taxon>
        <taxon>Alteromonadales</taxon>
        <taxon>Shewanellaceae</taxon>
        <taxon>Shewanella</taxon>
    </lineage>
</organism>
<dbReference type="CDD" id="cd04301">
    <property type="entry name" value="NAT_SF"/>
    <property type="match status" value="1"/>
</dbReference>
<gene>
    <name evidence="2" type="ordered locus">Shewmr7_1182</name>
</gene>
<dbReference type="InterPro" id="IPR000182">
    <property type="entry name" value="GNAT_dom"/>
</dbReference>
<dbReference type="SUPFAM" id="SSF55729">
    <property type="entry name" value="Acyl-CoA N-acyltransferases (Nat)"/>
    <property type="match status" value="1"/>
</dbReference>
<evidence type="ECO:0000313" key="2">
    <source>
        <dbReference type="EMBL" id="ABI42181.1"/>
    </source>
</evidence>
<dbReference type="KEGG" id="shm:Shewmr7_1182"/>
<accession>Q0HXH4</accession>
<protein>
    <submittedName>
        <fullName evidence="2">GCN5-related N-acetyltransferase</fullName>
    </submittedName>
</protein>
<dbReference type="HOGENOM" id="CLU_115862_2_1_6"/>
<dbReference type="AlphaFoldDB" id="Q0HXH4"/>